<dbReference type="Proteomes" id="UP000712713">
    <property type="component" value="Unassembled WGS sequence"/>
</dbReference>
<evidence type="ECO:0000256" key="1">
    <source>
        <dbReference type="SAM" id="MobiDB-lite"/>
    </source>
</evidence>
<organism evidence="2 3">
    <name type="scientific">Tessaracoccus flavescens</name>
    <dbReference type="NCBI Taxonomy" id="399497"/>
    <lineage>
        <taxon>Bacteria</taxon>
        <taxon>Bacillati</taxon>
        <taxon>Actinomycetota</taxon>
        <taxon>Actinomycetes</taxon>
        <taxon>Propionibacteriales</taxon>
        <taxon>Propionibacteriaceae</taxon>
        <taxon>Tessaracoccus</taxon>
    </lineage>
</organism>
<reference evidence="2" key="1">
    <citation type="journal article" date="2021" name="PeerJ">
        <title>Extensive microbial diversity within the chicken gut microbiome revealed by metagenomics and culture.</title>
        <authorList>
            <person name="Gilroy R."/>
            <person name="Ravi A."/>
            <person name="Getino M."/>
            <person name="Pursley I."/>
            <person name="Horton D.L."/>
            <person name="Alikhan N.F."/>
            <person name="Baker D."/>
            <person name="Gharbi K."/>
            <person name="Hall N."/>
            <person name="Watson M."/>
            <person name="Adriaenssens E.M."/>
            <person name="Foster-Nyarko E."/>
            <person name="Jarju S."/>
            <person name="Secka A."/>
            <person name="Antonio M."/>
            <person name="Oren A."/>
            <person name="Chaudhuri R.R."/>
            <person name="La Ragione R."/>
            <person name="Hildebrand F."/>
            <person name="Pallen M.J."/>
        </authorList>
    </citation>
    <scope>NUCLEOTIDE SEQUENCE</scope>
    <source>
        <strain evidence="2">ChiGjej3B3-7470</strain>
    </source>
</reference>
<evidence type="ECO:0000313" key="2">
    <source>
        <dbReference type="EMBL" id="HJE52207.1"/>
    </source>
</evidence>
<sequence length="67" mass="7352">MSRELITHPCQGKCHWVPTELEIDDRAVFSCEGCGSEWTSAQRWTPQEADGAVSPEVAAERSAHPVA</sequence>
<feature type="region of interest" description="Disordered" evidence="1">
    <location>
        <begin position="40"/>
        <end position="67"/>
    </location>
</feature>
<protein>
    <submittedName>
        <fullName evidence="2">Uncharacterized protein</fullName>
    </submittedName>
</protein>
<reference evidence="2" key="2">
    <citation type="submission" date="2021-09" db="EMBL/GenBank/DDBJ databases">
        <authorList>
            <person name="Gilroy R."/>
        </authorList>
    </citation>
    <scope>NUCLEOTIDE SEQUENCE</scope>
    <source>
        <strain evidence="2">ChiGjej3B3-7470</strain>
    </source>
</reference>
<comment type="caution">
    <text evidence="2">The sequence shown here is derived from an EMBL/GenBank/DDBJ whole genome shotgun (WGS) entry which is preliminary data.</text>
</comment>
<evidence type="ECO:0000313" key="3">
    <source>
        <dbReference type="Proteomes" id="UP000712713"/>
    </source>
</evidence>
<feature type="compositionally biased region" description="Basic and acidic residues" evidence="1">
    <location>
        <begin position="58"/>
        <end position="67"/>
    </location>
</feature>
<accession>A0A921JRK1</accession>
<name>A0A921JRK1_9ACTN</name>
<gene>
    <name evidence="2" type="ORF">K8V15_09600</name>
</gene>
<proteinExistence type="predicted"/>
<dbReference type="AlphaFoldDB" id="A0A921JRK1"/>
<dbReference type="EMBL" id="DYZF01000244">
    <property type="protein sequence ID" value="HJE52207.1"/>
    <property type="molecule type" value="Genomic_DNA"/>
</dbReference>